<accession>A0A6H9GGJ5</accession>
<keyword evidence="5" id="KW-0411">Iron-sulfur</keyword>
<dbReference type="InterPro" id="IPR023867">
    <property type="entry name" value="Sulphatase_maturase_rSAM"/>
</dbReference>
<dbReference type="Pfam" id="PF04055">
    <property type="entry name" value="Radical_SAM"/>
    <property type="match status" value="1"/>
</dbReference>
<dbReference type="GO" id="GO:0046872">
    <property type="term" value="F:metal ion binding"/>
    <property type="evidence" value="ECO:0007669"/>
    <property type="project" value="UniProtKB-KW"/>
</dbReference>
<feature type="domain" description="Radical SAM core" evidence="7">
    <location>
        <begin position="109"/>
        <end position="344"/>
    </location>
</feature>
<dbReference type="NCBIfam" id="TIGR04085">
    <property type="entry name" value="rSAM_more_4Fe4S"/>
    <property type="match status" value="1"/>
</dbReference>
<comment type="cofactor">
    <cofactor evidence="1">
        <name>[4Fe-4S] cluster</name>
        <dbReference type="ChEBI" id="CHEBI:49883"/>
    </cofactor>
</comment>
<dbReference type="SFLD" id="SFLDG01386">
    <property type="entry name" value="main_SPASM_domain-containing"/>
    <property type="match status" value="1"/>
</dbReference>
<proteinExistence type="inferred from homology"/>
<keyword evidence="3" id="KW-0479">Metal-binding</keyword>
<dbReference type="PROSITE" id="PS51918">
    <property type="entry name" value="RADICAL_SAM"/>
    <property type="match status" value="1"/>
</dbReference>
<protein>
    <recommendedName>
        <fullName evidence="7">Radical SAM core domain-containing protein</fullName>
    </recommendedName>
</protein>
<keyword evidence="2" id="KW-0949">S-adenosyl-L-methionine</keyword>
<dbReference type="InterPro" id="IPR013785">
    <property type="entry name" value="Aldolase_TIM"/>
</dbReference>
<dbReference type="InterPro" id="IPR007197">
    <property type="entry name" value="rSAM"/>
</dbReference>
<dbReference type="PANTHER" id="PTHR43273:SF3">
    <property type="entry name" value="ANAEROBIC SULFATASE-MATURATING ENZYME HOMOLOG ASLB-RELATED"/>
    <property type="match status" value="1"/>
</dbReference>
<organism evidence="8 9">
    <name type="scientific">Microcystis aeruginosa NIES-3787</name>
    <dbReference type="NCBI Taxonomy" id="2517782"/>
    <lineage>
        <taxon>Bacteria</taxon>
        <taxon>Bacillati</taxon>
        <taxon>Cyanobacteriota</taxon>
        <taxon>Cyanophyceae</taxon>
        <taxon>Oscillatoriophycideae</taxon>
        <taxon>Chroococcales</taxon>
        <taxon>Microcystaceae</taxon>
        <taxon>Microcystis</taxon>
    </lineage>
</organism>
<dbReference type="EMBL" id="BJCH01000016">
    <property type="protein sequence ID" value="GCL46195.1"/>
    <property type="molecule type" value="Genomic_DNA"/>
</dbReference>
<evidence type="ECO:0000256" key="6">
    <source>
        <dbReference type="ARBA" id="ARBA00023601"/>
    </source>
</evidence>
<evidence type="ECO:0000313" key="9">
    <source>
        <dbReference type="Proteomes" id="UP000438874"/>
    </source>
</evidence>
<dbReference type="SUPFAM" id="SSF102114">
    <property type="entry name" value="Radical SAM enzymes"/>
    <property type="match status" value="1"/>
</dbReference>
<evidence type="ECO:0000256" key="2">
    <source>
        <dbReference type="ARBA" id="ARBA00022691"/>
    </source>
</evidence>
<dbReference type="UniPathway" id="UPA00782"/>
<reference evidence="8 9" key="1">
    <citation type="submission" date="2019-02" db="EMBL/GenBank/DDBJ databases">
        <title>Draft genome sequence of Arthrospira platensis NIES-3787.</title>
        <authorList>
            <person name="Yamaguchi H."/>
            <person name="Suzuki S."/>
            <person name="Kawachi M."/>
        </authorList>
    </citation>
    <scope>NUCLEOTIDE SEQUENCE [LARGE SCALE GENOMIC DNA]</scope>
    <source>
        <strain evidence="8 9">NIES-3787</strain>
    </source>
</reference>
<dbReference type="Gene3D" id="3.20.20.70">
    <property type="entry name" value="Aldolase class I"/>
    <property type="match status" value="1"/>
</dbReference>
<evidence type="ECO:0000256" key="1">
    <source>
        <dbReference type="ARBA" id="ARBA00001966"/>
    </source>
</evidence>
<name>A0A6H9GGJ5_MICAE</name>
<dbReference type="Proteomes" id="UP000438874">
    <property type="component" value="Unassembled WGS sequence"/>
</dbReference>
<evidence type="ECO:0000256" key="3">
    <source>
        <dbReference type="ARBA" id="ARBA00022723"/>
    </source>
</evidence>
<dbReference type="SFLD" id="SFLDG01067">
    <property type="entry name" value="SPASM/twitch_domain_containing"/>
    <property type="match status" value="1"/>
</dbReference>
<dbReference type="InterPro" id="IPR058240">
    <property type="entry name" value="rSAM_sf"/>
</dbReference>
<evidence type="ECO:0000259" key="7">
    <source>
        <dbReference type="PROSITE" id="PS51918"/>
    </source>
</evidence>
<evidence type="ECO:0000256" key="4">
    <source>
        <dbReference type="ARBA" id="ARBA00023004"/>
    </source>
</evidence>
<comment type="similarity">
    <text evidence="6">Belongs to the radical SAM superfamily. Anaerobic sulfatase-maturating enzyme family.</text>
</comment>
<dbReference type="GO" id="GO:0016491">
    <property type="term" value="F:oxidoreductase activity"/>
    <property type="evidence" value="ECO:0007669"/>
    <property type="project" value="InterPro"/>
</dbReference>
<dbReference type="PANTHER" id="PTHR43273">
    <property type="entry name" value="ANAEROBIC SULFATASE-MATURATING ENZYME HOMOLOG ASLB-RELATED"/>
    <property type="match status" value="1"/>
</dbReference>
<evidence type="ECO:0000313" key="8">
    <source>
        <dbReference type="EMBL" id="GCL46195.1"/>
    </source>
</evidence>
<dbReference type="AlphaFoldDB" id="A0A6H9GGJ5"/>
<dbReference type="CDD" id="cd01335">
    <property type="entry name" value="Radical_SAM"/>
    <property type="match status" value="1"/>
</dbReference>
<evidence type="ECO:0000256" key="5">
    <source>
        <dbReference type="ARBA" id="ARBA00023014"/>
    </source>
</evidence>
<comment type="caution">
    <text evidence="8">The sequence shown here is derived from an EMBL/GenBank/DDBJ whole genome shotgun (WGS) entry which is preliminary data.</text>
</comment>
<dbReference type="SFLD" id="SFLDG01384">
    <property type="entry name" value="thioether_bond_formation_requi"/>
    <property type="match status" value="1"/>
</dbReference>
<dbReference type="InterPro" id="IPR023885">
    <property type="entry name" value="4Fe4S-binding_SPASM_dom"/>
</dbReference>
<dbReference type="GO" id="GO:0051536">
    <property type="term" value="F:iron-sulfur cluster binding"/>
    <property type="evidence" value="ECO:0007669"/>
    <property type="project" value="UniProtKB-KW"/>
</dbReference>
<dbReference type="RefSeq" id="WP_159249430.1">
    <property type="nucleotide sequence ID" value="NZ_BJCH01000016.1"/>
</dbReference>
<dbReference type="SFLD" id="SFLDS00029">
    <property type="entry name" value="Radical_SAM"/>
    <property type="match status" value="1"/>
</dbReference>
<keyword evidence="4" id="KW-0408">Iron</keyword>
<gene>
    <name evidence="8" type="ORF">NIES3787_18870</name>
</gene>
<sequence>MLRTSSYTIYVDLPSSTDEMLLVHGYTGAYNKVSRRVATYLRSLEVKAPPKPLYGDWTPEPAINGEITPPAEATIELLKKRGYLTKMTPEEEEAFFVKLATKLHHFQKRLMPTYVFMPTYSCNLRCPYCFQDHMRTDPAYKHLLTRMSPEVVDRIFAAMPAIEAAHGVAEDADLPRNITLFGGEPLLAENRPTIEYILERAFASGKANFSAITNGTELEAYQDLLAPDKISWLQITLDGIPQEHDKRRIYADGKGSYEKIAQNITRALDLGVRVAVRMNIDRNNVNKLPDLADEIVARGWNKYKGFQAYTAVVTASNSKTEVKTTLNSWELDLQLNSLRQEHPNMRVIDRPDDGLMARVREIFAENREPINFFQSSFCAAHNKMYVFDPFGDIYACWEKTGDPKIRIGHITEDSQVILNEELNQTWRNRTIVSNPVCRKCRYSFSCGGGCAVSAMNHQGKFYTNYCDGFAHRFRASVAEAYLDYVAGTEVEERQELLCPV</sequence>